<dbReference type="InterPro" id="IPR012677">
    <property type="entry name" value="Nucleotide-bd_a/b_plait_sf"/>
</dbReference>
<keyword evidence="2" id="KW-1185">Reference proteome</keyword>
<dbReference type="InterPro" id="IPR035979">
    <property type="entry name" value="RBD_domain_sf"/>
</dbReference>
<sequence>MASPVRFETPAIAEEAAAALDGQDLRGIGVTFTLDPLPSDYQMTLPIPFDGTKIFVDNLEPSVEWQDLKDFCAQVGAVAFVKVDKMPMPAHGAGGLSFGAAFQRGVIATSGANHPTAKIEVHLLIGRLLVDRLIDCVIG</sequence>
<reference evidence="1 2" key="1">
    <citation type="submission" date="2016-02" db="EMBL/GenBank/DDBJ databases">
        <title>Genome analysis of coral dinoflagellate symbionts highlights evolutionary adaptations to a symbiotic lifestyle.</title>
        <authorList>
            <person name="Aranda M."/>
            <person name="Li Y."/>
            <person name="Liew Y.J."/>
            <person name="Baumgarten S."/>
            <person name="Simakov O."/>
            <person name="Wilson M."/>
            <person name="Piel J."/>
            <person name="Ashoor H."/>
            <person name="Bougouffa S."/>
            <person name="Bajic V.B."/>
            <person name="Ryu T."/>
            <person name="Ravasi T."/>
            <person name="Bayer T."/>
            <person name="Micklem G."/>
            <person name="Kim H."/>
            <person name="Bhak J."/>
            <person name="Lajeunesse T.C."/>
            <person name="Voolstra C.R."/>
        </authorList>
    </citation>
    <scope>NUCLEOTIDE SEQUENCE [LARGE SCALE GENOMIC DNA]</scope>
    <source>
        <strain evidence="1 2">CCMP2467</strain>
    </source>
</reference>
<dbReference type="EMBL" id="LSRX01000144">
    <property type="protein sequence ID" value="OLQ07214.1"/>
    <property type="molecule type" value="Genomic_DNA"/>
</dbReference>
<proteinExistence type="predicted"/>
<dbReference type="AlphaFoldDB" id="A0A1Q9EID0"/>
<gene>
    <name evidence="1" type="ORF">AK812_SmicGene9404</name>
</gene>
<dbReference type="Gene3D" id="3.30.70.330">
    <property type="match status" value="1"/>
</dbReference>
<protein>
    <recommendedName>
        <fullName evidence="3">RRM domain-containing protein</fullName>
    </recommendedName>
</protein>
<dbReference type="GO" id="GO:0003676">
    <property type="term" value="F:nucleic acid binding"/>
    <property type="evidence" value="ECO:0007669"/>
    <property type="project" value="InterPro"/>
</dbReference>
<accession>A0A1Q9EID0</accession>
<dbReference type="Proteomes" id="UP000186817">
    <property type="component" value="Unassembled WGS sequence"/>
</dbReference>
<organism evidence="1 2">
    <name type="scientific">Symbiodinium microadriaticum</name>
    <name type="common">Dinoflagellate</name>
    <name type="synonym">Zooxanthella microadriatica</name>
    <dbReference type="NCBI Taxonomy" id="2951"/>
    <lineage>
        <taxon>Eukaryota</taxon>
        <taxon>Sar</taxon>
        <taxon>Alveolata</taxon>
        <taxon>Dinophyceae</taxon>
        <taxon>Suessiales</taxon>
        <taxon>Symbiodiniaceae</taxon>
        <taxon>Symbiodinium</taxon>
    </lineage>
</organism>
<comment type="caution">
    <text evidence="1">The sequence shown here is derived from an EMBL/GenBank/DDBJ whole genome shotgun (WGS) entry which is preliminary data.</text>
</comment>
<evidence type="ECO:0000313" key="1">
    <source>
        <dbReference type="EMBL" id="OLQ07214.1"/>
    </source>
</evidence>
<dbReference type="OrthoDB" id="436579at2759"/>
<evidence type="ECO:0000313" key="2">
    <source>
        <dbReference type="Proteomes" id="UP000186817"/>
    </source>
</evidence>
<name>A0A1Q9EID0_SYMMI</name>
<evidence type="ECO:0008006" key="3">
    <source>
        <dbReference type="Google" id="ProtNLM"/>
    </source>
</evidence>
<dbReference type="SUPFAM" id="SSF54928">
    <property type="entry name" value="RNA-binding domain, RBD"/>
    <property type="match status" value="1"/>
</dbReference>